<evidence type="ECO:0000313" key="2">
    <source>
        <dbReference type="Proteomes" id="UP000746751"/>
    </source>
</evidence>
<gene>
    <name evidence="1" type="ORF">K8U80_05740</name>
</gene>
<dbReference type="GO" id="GO:0016747">
    <property type="term" value="F:acyltransferase activity, transferring groups other than amino-acyl groups"/>
    <property type="evidence" value="ECO:0007669"/>
    <property type="project" value="TreeGrafter"/>
</dbReference>
<dbReference type="AlphaFoldDB" id="A0A921LQD9"/>
<dbReference type="SUPFAM" id="SSF53474">
    <property type="entry name" value="alpha/beta-Hydrolases"/>
    <property type="match status" value="1"/>
</dbReference>
<dbReference type="InterPro" id="IPR050583">
    <property type="entry name" value="Mycobacterial_A85_antigen"/>
</dbReference>
<dbReference type="Pfam" id="PF00756">
    <property type="entry name" value="Esterase"/>
    <property type="match status" value="1"/>
</dbReference>
<dbReference type="InterPro" id="IPR029058">
    <property type="entry name" value="AB_hydrolase_fold"/>
</dbReference>
<evidence type="ECO:0000313" key="1">
    <source>
        <dbReference type="EMBL" id="HJG30881.1"/>
    </source>
</evidence>
<dbReference type="Gene3D" id="3.40.50.1820">
    <property type="entry name" value="alpha/beta hydrolase"/>
    <property type="match status" value="1"/>
</dbReference>
<name>A0A921LQD9_9ACTN</name>
<dbReference type="InterPro" id="IPR000801">
    <property type="entry name" value="Esterase-like"/>
</dbReference>
<dbReference type="Proteomes" id="UP000746751">
    <property type="component" value="Unassembled WGS sequence"/>
</dbReference>
<comment type="caution">
    <text evidence="1">The sequence shown here is derived from an EMBL/GenBank/DDBJ whole genome shotgun (WGS) entry which is preliminary data.</text>
</comment>
<accession>A0A921LQD9</accession>
<protein>
    <submittedName>
        <fullName evidence="1">Esterase family protein</fullName>
    </submittedName>
</protein>
<dbReference type="EMBL" id="DYVF01000040">
    <property type="protein sequence ID" value="HJG30881.1"/>
    <property type="molecule type" value="Genomic_DNA"/>
</dbReference>
<reference evidence="1" key="2">
    <citation type="submission" date="2021-09" db="EMBL/GenBank/DDBJ databases">
        <authorList>
            <person name="Gilroy R."/>
        </authorList>
    </citation>
    <scope>NUCLEOTIDE SEQUENCE</scope>
    <source>
        <strain evidence="1">ChiGjej2B2-7701</strain>
    </source>
</reference>
<proteinExistence type="predicted"/>
<dbReference type="PANTHER" id="PTHR48098">
    <property type="entry name" value="ENTEROCHELIN ESTERASE-RELATED"/>
    <property type="match status" value="1"/>
</dbReference>
<organism evidence="1 2">
    <name type="scientific">Collinsella ihumii</name>
    <dbReference type="NCBI Taxonomy" id="1720204"/>
    <lineage>
        <taxon>Bacteria</taxon>
        <taxon>Bacillati</taxon>
        <taxon>Actinomycetota</taxon>
        <taxon>Coriobacteriia</taxon>
        <taxon>Coriobacteriales</taxon>
        <taxon>Coriobacteriaceae</taxon>
        <taxon>Collinsella</taxon>
    </lineage>
</organism>
<sequence length="286" mass="31277">MALITVNCFSSMLMRTVPINVILPVDKQVEAVRAEEDGARYVPNEPAGGFKTLYLLHGIFGNYTDWVSGTCIQRWAEERDLAVVMPSGDNMFYLDQPAAHDYYGRFIGEELVALTRAMFPLSRRREDTFIGGLSMGGYGALRNGLKYADTFGAIASMSGALLVDGVSERTDDTSTFFQSRRFAKAVYGDPDAVAGSDHDPLWLAGRLVASGGPLPRIYVSCGTEDSLLAANRDVARELGAQGFSVTYEEAAGGHTWEYWNRAIERVVDWLPLDEPVMGIGSGNVHV</sequence>
<reference evidence="1" key="1">
    <citation type="journal article" date="2021" name="PeerJ">
        <title>Extensive microbial diversity within the chicken gut microbiome revealed by metagenomics and culture.</title>
        <authorList>
            <person name="Gilroy R."/>
            <person name="Ravi A."/>
            <person name="Getino M."/>
            <person name="Pursley I."/>
            <person name="Horton D.L."/>
            <person name="Alikhan N.F."/>
            <person name="Baker D."/>
            <person name="Gharbi K."/>
            <person name="Hall N."/>
            <person name="Watson M."/>
            <person name="Adriaenssens E.M."/>
            <person name="Foster-Nyarko E."/>
            <person name="Jarju S."/>
            <person name="Secka A."/>
            <person name="Antonio M."/>
            <person name="Oren A."/>
            <person name="Chaudhuri R.R."/>
            <person name="La Ragione R."/>
            <person name="Hildebrand F."/>
            <person name="Pallen M.J."/>
        </authorList>
    </citation>
    <scope>NUCLEOTIDE SEQUENCE</scope>
    <source>
        <strain evidence="1">ChiGjej2B2-7701</strain>
    </source>
</reference>
<dbReference type="PANTHER" id="PTHR48098:SF1">
    <property type="entry name" value="DIACYLGLYCEROL ACYLTRANSFERASE_MYCOLYLTRANSFERASE AG85A"/>
    <property type="match status" value="1"/>
</dbReference>